<evidence type="ECO:0000256" key="4">
    <source>
        <dbReference type="PIRSR" id="PIRSR606225-1"/>
    </source>
</evidence>
<evidence type="ECO:0000259" key="7">
    <source>
        <dbReference type="SMART" id="SM00363"/>
    </source>
</evidence>
<dbReference type="EC" id="5.4.99.-" evidence="6"/>
<dbReference type="GO" id="GO:0000455">
    <property type="term" value="P:enzyme-directed rRNA pseudouridine synthesis"/>
    <property type="evidence" value="ECO:0007669"/>
    <property type="project" value="UniProtKB-ARBA"/>
</dbReference>
<sequence length="300" mass="34545">MLKLIANCVQRIDKYIASNSSISRNDIQQLIEEGAVFVNQIKINKNKYILKEGDEIEITRLIDKQINLKEQQIPLDIVYENDDYLIINKPSGLVVHPAPGHKENTLVNGLMYHFKNNLSNVNGLLRLGIIHRIDKDTSGLLIVAKNNETHDYFASLLKEHKINRSYIAIVDGKIANKKIHIDLPIGRDINNRQKFAVTEQNSKNAFTSIEVIDYLKIDNKDKTVIKCQLKTGRTHQIRVHLSYIGHPIYGDPIYNKKVDDFNQRLHAYSLEFIDNKNIQRSFEIPLPEIMAKEIEANKLK</sequence>
<keyword evidence="3 6" id="KW-0413">Isomerase</keyword>
<evidence type="ECO:0000256" key="5">
    <source>
        <dbReference type="PROSITE-ProRule" id="PRU00182"/>
    </source>
</evidence>
<reference evidence="8 9" key="1">
    <citation type="submission" date="2018-06" db="EMBL/GenBank/DDBJ databases">
        <title>Genomic Encyclopedia of Archaeal and Bacterial Type Strains, Phase II (KMG-II): from individual species to whole genera.</title>
        <authorList>
            <person name="Goeker M."/>
        </authorList>
    </citation>
    <scope>NUCLEOTIDE SEQUENCE [LARGE SCALE GENOMIC DNA]</scope>
    <source>
        <strain evidence="8 9">ATCC 51348</strain>
    </source>
</reference>
<keyword evidence="5" id="KW-0694">RNA-binding</keyword>
<dbReference type="RefSeq" id="WP_111518026.1">
    <property type="nucleotide sequence ID" value="NZ_QKUB01000001.1"/>
</dbReference>
<accession>A0A2W7I2B4</accession>
<dbReference type="SUPFAM" id="SSF55174">
    <property type="entry name" value="Alpha-L RNA-binding motif"/>
    <property type="match status" value="1"/>
</dbReference>
<dbReference type="SUPFAM" id="SSF55120">
    <property type="entry name" value="Pseudouridine synthase"/>
    <property type="match status" value="1"/>
</dbReference>
<evidence type="ECO:0000256" key="6">
    <source>
        <dbReference type="RuleBase" id="RU362028"/>
    </source>
</evidence>
<dbReference type="PROSITE" id="PS01129">
    <property type="entry name" value="PSI_RLU"/>
    <property type="match status" value="1"/>
</dbReference>
<dbReference type="AlphaFoldDB" id="A0A2W7I2B4"/>
<dbReference type="SMART" id="SM00363">
    <property type="entry name" value="S4"/>
    <property type="match status" value="1"/>
</dbReference>
<dbReference type="Gene3D" id="3.10.290.10">
    <property type="entry name" value="RNA-binding S4 domain"/>
    <property type="match status" value="1"/>
</dbReference>
<dbReference type="Pfam" id="PF00849">
    <property type="entry name" value="PseudoU_synth_2"/>
    <property type="match status" value="1"/>
</dbReference>
<dbReference type="Gene3D" id="3.30.2350.10">
    <property type="entry name" value="Pseudouridine synthase"/>
    <property type="match status" value="1"/>
</dbReference>
<gene>
    <name evidence="8" type="ORF">BCF89_101106</name>
</gene>
<organism evidence="8 9">
    <name type="scientific">Metamycoplasma auris</name>
    <dbReference type="NCBI Taxonomy" id="51363"/>
    <lineage>
        <taxon>Bacteria</taxon>
        <taxon>Bacillati</taxon>
        <taxon>Mycoplasmatota</taxon>
        <taxon>Mycoplasmoidales</taxon>
        <taxon>Metamycoplasmataceae</taxon>
        <taxon>Metamycoplasma</taxon>
    </lineage>
</organism>
<dbReference type="OrthoDB" id="9807829at2"/>
<evidence type="ECO:0000313" key="8">
    <source>
        <dbReference type="EMBL" id="PZW01576.1"/>
    </source>
</evidence>
<dbReference type="NCBIfam" id="TIGR00005">
    <property type="entry name" value="rluA_subfam"/>
    <property type="match status" value="1"/>
</dbReference>
<evidence type="ECO:0000256" key="2">
    <source>
        <dbReference type="ARBA" id="ARBA00010876"/>
    </source>
</evidence>
<dbReference type="InterPro" id="IPR006225">
    <property type="entry name" value="PsdUridine_synth_RluC/D"/>
</dbReference>
<dbReference type="PANTHER" id="PTHR21600:SF44">
    <property type="entry name" value="RIBOSOMAL LARGE SUBUNIT PSEUDOURIDINE SYNTHASE D"/>
    <property type="match status" value="1"/>
</dbReference>
<dbReference type="Pfam" id="PF01479">
    <property type="entry name" value="S4"/>
    <property type="match status" value="1"/>
</dbReference>
<comment type="caution">
    <text evidence="8">The sequence shown here is derived from an EMBL/GenBank/DDBJ whole genome shotgun (WGS) entry which is preliminary data.</text>
</comment>
<dbReference type="CDD" id="cd00165">
    <property type="entry name" value="S4"/>
    <property type="match status" value="1"/>
</dbReference>
<comment type="similarity">
    <text evidence="2 6">Belongs to the pseudouridine synthase RluA family.</text>
</comment>
<keyword evidence="9" id="KW-1185">Reference proteome</keyword>
<dbReference type="InterPro" id="IPR020103">
    <property type="entry name" value="PsdUridine_synth_cat_dom_sf"/>
</dbReference>
<protein>
    <recommendedName>
        <fullName evidence="6">Pseudouridine synthase</fullName>
        <ecNumber evidence="6">5.4.99.-</ecNumber>
    </recommendedName>
</protein>
<feature type="domain" description="RNA-binding S4" evidence="7">
    <location>
        <begin position="10"/>
        <end position="74"/>
    </location>
</feature>
<dbReference type="InterPro" id="IPR006224">
    <property type="entry name" value="PsdUridine_synth_RluA-like_CS"/>
</dbReference>
<comment type="function">
    <text evidence="6">Responsible for synthesis of pseudouridine from uracil.</text>
</comment>
<feature type="active site" evidence="4">
    <location>
        <position position="134"/>
    </location>
</feature>
<dbReference type="GO" id="GO:0003723">
    <property type="term" value="F:RNA binding"/>
    <property type="evidence" value="ECO:0007669"/>
    <property type="project" value="UniProtKB-KW"/>
</dbReference>
<dbReference type="GO" id="GO:0120159">
    <property type="term" value="F:rRNA pseudouridine synthase activity"/>
    <property type="evidence" value="ECO:0007669"/>
    <property type="project" value="UniProtKB-ARBA"/>
</dbReference>
<evidence type="ECO:0000313" key="9">
    <source>
        <dbReference type="Proteomes" id="UP000249646"/>
    </source>
</evidence>
<dbReference type="CDD" id="cd02869">
    <property type="entry name" value="PseudoU_synth_RluA_like"/>
    <property type="match status" value="1"/>
</dbReference>
<proteinExistence type="inferred from homology"/>
<evidence type="ECO:0000256" key="3">
    <source>
        <dbReference type="ARBA" id="ARBA00023235"/>
    </source>
</evidence>
<dbReference type="Proteomes" id="UP000249646">
    <property type="component" value="Unassembled WGS sequence"/>
</dbReference>
<comment type="catalytic activity">
    <reaction evidence="1 6">
        <text>a uridine in RNA = a pseudouridine in RNA</text>
        <dbReference type="Rhea" id="RHEA:48348"/>
        <dbReference type="Rhea" id="RHEA-COMP:12068"/>
        <dbReference type="Rhea" id="RHEA-COMP:12069"/>
        <dbReference type="ChEBI" id="CHEBI:65314"/>
        <dbReference type="ChEBI" id="CHEBI:65315"/>
    </reaction>
</comment>
<dbReference type="InterPro" id="IPR050188">
    <property type="entry name" value="RluA_PseudoU_synthase"/>
</dbReference>
<name>A0A2W7I2B4_9BACT</name>
<evidence type="ECO:0000256" key="1">
    <source>
        <dbReference type="ARBA" id="ARBA00000073"/>
    </source>
</evidence>
<dbReference type="PROSITE" id="PS50889">
    <property type="entry name" value="S4"/>
    <property type="match status" value="1"/>
</dbReference>
<dbReference type="InterPro" id="IPR006145">
    <property type="entry name" value="PsdUridine_synth_RsuA/RluA"/>
</dbReference>
<dbReference type="InterPro" id="IPR036986">
    <property type="entry name" value="S4_RNA-bd_sf"/>
</dbReference>
<dbReference type="PANTHER" id="PTHR21600">
    <property type="entry name" value="MITOCHONDRIAL RNA PSEUDOURIDINE SYNTHASE"/>
    <property type="match status" value="1"/>
</dbReference>
<dbReference type="EMBL" id="QKUB01000001">
    <property type="protein sequence ID" value="PZW01576.1"/>
    <property type="molecule type" value="Genomic_DNA"/>
</dbReference>
<dbReference type="InterPro" id="IPR002942">
    <property type="entry name" value="S4_RNA-bd"/>
</dbReference>